<keyword evidence="1" id="KW-0378">Hydrolase</keyword>
<dbReference type="EMBL" id="LXQA011077792">
    <property type="protein sequence ID" value="MCI83894.1"/>
    <property type="molecule type" value="Genomic_DNA"/>
</dbReference>
<comment type="caution">
    <text evidence="1">The sequence shown here is derived from an EMBL/GenBank/DDBJ whole genome shotgun (WGS) entry which is preliminary data.</text>
</comment>
<keyword evidence="2" id="KW-1185">Reference proteome</keyword>
<dbReference type="GO" id="GO:0004519">
    <property type="term" value="F:endonuclease activity"/>
    <property type="evidence" value="ECO:0007669"/>
    <property type="project" value="UniProtKB-KW"/>
</dbReference>
<dbReference type="GO" id="GO:0004527">
    <property type="term" value="F:exonuclease activity"/>
    <property type="evidence" value="ECO:0007669"/>
    <property type="project" value="UniProtKB-KW"/>
</dbReference>
<reference evidence="1 2" key="1">
    <citation type="journal article" date="2018" name="Front. Plant Sci.">
        <title>Red Clover (Trifolium pratense) and Zigzag Clover (T. medium) - A Picture of Genomic Similarities and Differences.</title>
        <authorList>
            <person name="Dluhosova J."/>
            <person name="Istvanek J."/>
            <person name="Nedelnik J."/>
            <person name="Repkova J."/>
        </authorList>
    </citation>
    <scope>NUCLEOTIDE SEQUENCE [LARGE SCALE GENOMIC DNA]</scope>
    <source>
        <strain evidence="2">cv. 10/8</strain>
        <tissue evidence="1">Leaf</tissue>
    </source>
</reference>
<sequence length="46" mass="5379">MQMAQLTGLSDHFPLLLSVDEENWGPRSLRMLKCWQDIPGYKQFVV</sequence>
<keyword evidence="1" id="KW-0540">Nuclease</keyword>
<proteinExistence type="predicted"/>
<keyword evidence="1" id="KW-0255">Endonuclease</keyword>
<keyword evidence="1" id="KW-0269">Exonuclease</keyword>
<protein>
    <submittedName>
        <fullName evidence="1">Endonuclease/exonuclease/phosphatase family protein</fullName>
    </submittedName>
</protein>
<organism evidence="1 2">
    <name type="scientific">Trifolium medium</name>
    <dbReference type="NCBI Taxonomy" id="97028"/>
    <lineage>
        <taxon>Eukaryota</taxon>
        <taxon>Viridiplantae</taxon>
        <taxon>Streptophyta</taxon>
        <taxon>Embryophyta</taxon>
        <taxon>Tracheophyta</taxon>
        <taxon>Spermatophyta</taxon>
        <taxon>Magnoliopsida</taxon>
        <taxon>eudicotyledons</taxon>
        <taxon>Gunneridae</taxon>
        <taxon>Pentapetalae</taxon>
        <taxon>rosids</taxon>
        <taxon>fabids</taxon>
        <taxon>Fabales</taxon>
        <taxon>Fabaceae</taxon>
        <taxon>Papilionoideae</taxon>
        <taxon>50 kb inversion clade</taxon>
        <taxon>NPAAA clade</taxon>
        <taxon>Hologalegina</taxon>
        <taxon>IRL clade</taxon>
        <taxon>Trifolieae</taxon>
        <taxon>Trifolium</taxon>
    </lineage>
</organism>
<accession>A0A392V6K1</accession>
<feature type="non-terminal residue" evidence="1">
    <location>
        <position position="46"/>
    </location>
</feature>
<dbReference type="AlphaFoldDB" id="A0A392V6K1"/>
<evidence type="ECO:0000313" key="1">
    <source>
        <dbReference type="EMBL" id="MCI83894.1"/>
    </source>
</evidence>
<evidence type="ECO:0000313" key="2">
    <source>
        <dbReference type="Proteomes" id="UP000265520"/>
    </source>
</evidence>
<name>A0A392V6K1_9FABA</name>
<dbReference type="Proteomes" id="UP000265520">
    <property type="component" value="Unassembled WGS sequence"/>
</dbReference>